<dbReference type="Proteomes" id="UP001162480">
    <property type="component" value="Chromosome 1"/>
</dbReference>
<evidence type="ECO:0000313" key="2">
    <source>
        <dbReference type="Proteomes" id="UP001162480"/>
    </source>
</evidence>
<dbReference type="EMBL" id="OX597814">
    <property type="protein sequence ID" value="CAI9716106.1"/>
    <property type="molecule type" value="Genomic_DNA"/>
</dbReference>
<accession>A0AA36EVU7</accession>
<reference evidence="1" key="1">
    <citation type="submission" date="2023-08" db="EMBL/GenBank/DDBJ databases">
        <authorList>
            <person name="Alioto T."/>
            <person name="Alioto T."/>
            <person name="Gomez Garrido J."/>
        </authorList>
    </citation>
    <scope>NUCLEOTIDE SEQUENCE</scope>
</reference>
<evidence type="ECO:0000313" key="1">
    <source>
        <dbReference type="EMBL" id="CAI9716106.1"/>
    </source>
</evidence>
<proteinExistence type="predicted"/>
<name>A0AA36EVU7_OCTVU</name>
<gene>
    <name evidence="1" type="ORF">OCTVUL_1B001494</name>
</gene>
<sequence>MYYLKNIQLYILLKDSYRVQTPYNMSESFRDIENYNKLIIVNRIRDILINNLQEGYGKLDAFSYCHISL</sequence>
<organism evidence="1 2">
    <name type="scientific">Octopus vulgaris</name>
    <name type="common">Common octopus</name>
    <dbReference type="NCBI Taxonomy" id="6645"/>
    <lineage>
        <taxon>Eukaryota</taxon>
        <taxon>Metazoa</taxon>
        <taxon>Spiralia</taxon>
        <taxon>Lophotrochozoa</taxon>
        <taxon>Mollusca</taxon>
        <taxon>Cephalopoda</taxon>
        <taxon>Coleoidea</taxon>
        <taxon>Octopodiformes</taxon>
        <taxon>Octopoda</taxon>
        <taxon>Incirrata</taxon>
        <taxon>Octopodidae</taxon>
        <taxon>Octopus</taxon>
    </lineage>
</organism>
<protein>
    <submittedName>
        <fullName evidence="1">Uncharacterized protein</fullName>
    </submittedName>
</protein>
<dbReference type="AlphaFoldDB" id="A0AA36EVU7"/>
<keyword evidence="2" id="KW-1185">Reference proteome</keyword>